<organism evidence="1 2">
    <name type="scientific">Flavobacterium taihuense</name>
    <dbReference type="NCBI Taxonomy" id="2857508"/>
    <lineage>
        <taxon>Bacteria</taxon>
        <taxon>Pseudomonadati</taxon>
        <taxon>Bacteroidota</taxon>
        <taxon>Flavobacteriia</taxon>
        <taxon>Flavobacteriales</taxon>
        <taxon>Flavobacteriaceae</taxon>
        <taxon>Flavobacterium</taxon>
    </lineage>
</organism>
<dbReference type="EMBL" id="JAHWYN010000039">
    <property type="protein sequence ID" value="MBW4362762.1"/>
    <property type="molecule type" value="Genomic_DNA"/>
</dbReference>
<keyword evidence="2" id="KW-1185">Reference proteome</keyword>
<evidence type="ECO:0008006" key="3">
    <source>
        <dbReference type="Google" id="ProtNLM"/>
    </source>
</evidence>
<proteinExistence type="predicted"/>
<reference evidence="1 2" key="1">
    <citation type="submission" date="2021-07" db="EMBL/GenBank/DDBJ databases">
        <title>Flavobacterium sp. nov. isolated from sediment on the Taihu Lake.</title>
        <authorList>
            <person name="Qu J.-H."/>
        </authorList>
    </citation>
    <scope>NUCLEOTIDE SEQUENCE [LARGE SCALE GENOMIC DNA]</scope>
    <source>
        <strain evidence="1 2">NAS39</strain>
    </source>
</reference>
<sequence>MNRINIFFQCVIFFFLVGCEKQDLCDDGYKPHESNGQTICIPDYVGINPQNSKFGNMYYHEKYGIIVFSDGIWKNENNQIIENPNK</sequence>
<accession>A0ABS6Y1K4</accession>
<name>A0ABS6Y1K4_9FLAO</name>
<evidence type="ECO:0000313" key="1">
    <source>
        <dbReference type="EMBL" id="MBW4362762.1"/>
    </source>
</evidence>
<gene>
    <name evidence="1" type="ORF">KZH69_19960</name>
</gene>
<evidence type="ECO:0000313" key="2">
    <source>
        <dbReference type="Proteomes" id="UP000812031"/>
    </source>
</evidence>
<dbReference type="RefSeq" id="WP_219319231.1">
    <property type="nucleotide sequence ID" value="NZ_JAHWYN010000039.1"/>
</dbReference>
<dbReference type="Proteomes" id="UP000812031">
    <property type="component" value="Unassembled WGS sequence"/>
</dbReference>
<comment type="caution">
    <text evidence="1">The sequence shown here is derived from an EMBL/GenBank/DDBJ whole genome shotgun (WGS) entry which is preliminary data.</text>
</comment>
<protein>
    <recommendedName>
        <fullName evidence="3">Lipoprotein</fullName>
    </recommendedName>
</protein>
<dbReference type="PROSITE" id="PS51257">
    <property type="entry name" value="PROKAR_LIPOPROTEIN"/>
    <property type="match status" value="1"/>
</dbReference>